<dbReference type="KEGG" id="osu:NT6N_22660"/>
<sequence length="75" mass="8394">MADREEINPLNVAGQFYIDLSCIDCDLCREIAPNTFTRDDEEGLSYVYKQPESIEEIALAMEALNSCPTETIGCD</sequence>
<dbReference type="EMBL" id="AP026866">
    <property type="protein sequence ID" value="BDS07226.1"/>
    <property type="molecule type" value="Genomic_DNA"/>
</dbReference>
<evidence type="ECO:0008006" key="2">
    <source>
        <dbReference type="Google" id="ProtNLM"/>
    </source>
</evidence>
<name>A0AAT9FMJ6_9BACT</name>
<dbReference type="PANTHER" id="PTHR42773">
    <property type="entry name" value="METALLO-BETA-LACTAMASE-RELATED"/>
    <property type="match status" value="1"/>
</dbReference>
<dbReference type="SUPFAM" id="SSF54862">
    <property type="entry name" value="4Fe-4S ferredoxins"/>
    <property type="match status" value="1"/>
</dbReference>
<proteinExistence type="predicted"/>
<dbReference type="Gene3D" id="3.30.70.20">
    <property type="match status" value="1"/>
</dbReference>
<protein>
    <recommendedName>
        <fullName evidence="2">Ferredoxin</fullName>
    </recommendedName>
</protein>
<dbReference type="PANTHER" id="PTHR42773:SF1">
    <property type="entry name" value="METALLO-BETA-LACTAMASE FAMILY PROTEIN"/>
    <property type="match status" value="1"/>
</dbReference>
<dbReference type="Pfam" id="PF13370">
    <property type="entry name" value="Fer4_13"/>
    <property type="match status" value="1"/>
</dbReference>
<accession>A0AAT9FMJ6</accession>
<gene>
    <name evidence="1" type="ORF">NT6N_22660</name>
</gene>
<evidence type="ECO:0000313" key="1">
    <source>
        <dbReference type="EMBL" id="BDS07226.1"/>
    </source>
</evidence>
<dbReference type="AlphaFoldDB" id="A0AAT9FMJ6"/>
<organism evidence="1">
    <name type="scientific">Oceaniferula spumae</name>
    <dbReference type="NCBI Taxonomy" id="2979115"/>
    <lineage>
        <taxon>Bacteria</taxon>
        <taxon>Pseudomonadati</taxon>
        <taxon>Verrucomicrobiota</taxon>
        <taxon>Verrucomicrobiia</taxon>
        <taxon>Verrucomicrobiales</taxon>
        <taxon>Verrucomicrobiaceae</taxon>
        <taxon>Oceaniferula</taxon>
    </lineage>
</organism>
<reference evidence="1" key="1">
    <citation type="submission" date="2024-07" db="EMBL/GenBank/DDBJ databases">
        <title>Complete genome sequence of Verrucomicrobiaceae bacterium NT6N.</title>
        <authorList>
            <person name="Huang C."/>
            <person name="Takami H."/>
            <person name="Hamasaki K."/>
        </authorList>
    </citation>
    <scope>NUCLEOTIDE SEQUENCE</scope>
    <source>
        <strain evidence="1">NT6N</strain>
    </source>
</reference>